<keyword evidence="1" id="KW-1133">Transmembrane helix</keyword>
<dbReference type="AlphaFoldDB" id="A0A0F9RFR3"/>
<proteinExistence type="predicted"/>
<evidence type="ECO:0000259" key="2">
    <source>
        <dbReference type="Pfam" id="PF09335"/>
    </source>
</evidence>
<dbReference type="EMBL" id="LAZR01002929">
    <property type="protein sequence ID" value="KKN23901.1"/>
    <property type="molecule type" value="Genomic_DNA"/>
</dbReference>
<evidence type="ECO:0000313" key="3">
    <source>
        <dbReference type="EMBL" id="KKN23901.1"/>
    </source>
</evidence>
<dbReference type="PANTHER" id="PTHR42709:SF11">
    <property type="entry name" value="DEDA FAMILY PROTEIN"/>
    <property type="match status" value="1"/>
</dbReference>
<comment type="caution">
    <text evidence="3">The sequence shown here is derived from an EMBL/GenBank/DDBJ whole genome shotgun (WGS) entry which is preliminary data.</text>
</comment>
<name>A0A0F9RFR3_9ZZZZ</name>
<evidence type="ECO:0000256" key="1">
    <source>
        <dbReference type="SAM" id="Phobius"/>
    </source>
</evidence>
<dbReference type="GO" id="GO:0005886">
    <property type="term" value="C:plasma membrane"/>
    <property type="evidence" value="ECO:0007669"/>
    <property type="project" value="TreeGrafter"/>
</dbReference>
<keyword evidence="1" id="KW-0472">Membrane</keyword>
<accession>A0A0F9RFR3</accession>
<dbReference type="PANTHER" id="PTHR42709">
    <property type="entry name" value="ALKALINE PHOSPHATASE LIKE PROTEIN"/>
    <property type="match status" value="1"/>
</dbReference>
<gene>
    <name evidence="3" type="ORF">LCGC14_0900200</name>
</gene>
<keyword evidence="1" id="KW-0812">Transmembrane</keyword>
<sequence>MWRLLLLVLVIAALSILPFLLWGDQIEADLSQKGAAEWMRGFGSSAWMVGLGLIVLDIVLPVPASAIMAALGIVYGPLIGGVVSAVGSIVAGLIGYGICRLIGPRAAQSLAGKEGFAQALQLFERYGGWMVAASRWLPVLPETISFLAGLTAMPFGRYVAALACGAVPLGFAFATAGYLGSDNVLLTMGLSAAAPLLLWLIVRPFLNFDGRRH</sequence>
<dbReference type="Pfam" id="PF09335">
    <property type="entry name" value="VTT_dom"/>
    <property type="match status" value="1"/>
</dbReference>
<feature type="transmembrane region" description="Helical" evidence="1">
    <location>
        <begin position="47"/>
        <end position="71"/>
    </location>
</feature>
<organism evidence="3">
    <name type="scientific">marine sediment metagenome</name>
    <dbReference type="NCBI Taxonomy" id="412755"/>
    <lineage>
        <taxon>unclassified sequences</taxon>
        <taxon>metagenomes</taxon>
        <taxon>ecological metagenomes</taxon>
    </lineage>
</organism>
<feature type="transmembrane region" description="Helical" evidence="1">
    <location>
        <begin position="78"/>
        <end position="98"/>
    </location>
</feature>
<protein>
    <recommendedName>
        <fullName evidence="2">VTT domain-containing protein</fullName>
    </recommendedName>
</protein>
<feature type="transmembrane region" description="Helical" evidence="1">
    <location>
        <begin position="185"/>
        <end position="206"/>
    </location>
</feature>
<dbReference type="InterPro" id="IPR032816">
    <property type="entry name" value="VTT_dom"/>
</dbReference>
<reference evidence="3" key="1">
    <citation type="journal article" date="2015" name="Nature">
        <title>Complex archaea that bridge the gap between prokaryotes and eukaryotes.</title>
        <authorList>
            <person name="Spang A."/>
            <person name="Saw J.H."/>
            <person name="Jorgensen S.L."/>
            <person name="Zaremba-Niedzwiedzka K."/>
            <person name="Martijn J."/>
            <person name="Lind A.E."/>
            <person name="van Eijk R."/>
            <person name="Schleper C."/>
            <person name="Guy L."/>
            <person name="Ettema T.J."/>
        </authorList>
    </citation>
    <scope>NUCLEOTIDE SEQUENCE</scope>
</reference>
<feature type="domain" description="VTT" evidence="2">
    <location>
        <begin position="62"/>
        <end position="178"/>
    </location>
</feature>
<dbReference type="InterPro" id="IPR051311">
    <property type="entry name" value="DedA_domain"/>
</dbReference>
<feature type="transmembrane region" description="Helical" evidence="1">
    <location>
        <begin position="158"/>
        <end position="179"/>
    </location>
</feature>